<comment type="subunit">
    <text evidence="3">Homodimer.</text>
</comment>
<dbReference type="Gene3D" id="2.30.40.10">
    <property type="entry name" value="Urease, subunit C, domain 1"/>
    <property type="match status" value="1"/>
</dbReference>
<proteinExistence type="inferred from homology"/>
<evidence type="ECO:0000256" key="4">
    <source>
        <dbReference type="ARBA" id="ARBA00012781"/>
    </source>
</evidence>
<comment type="function">
    <text evidence="10 12">Catalyzes the hydrolytic deamination of guanine, producing xanthine and ammonia.</text>
</comment>
<dbReference type="GO" id="GO:0008892">
    <property type="term" value="F:guanine deaminase activity"/>
    <property type="evidence" value="ECO:0007669"/>
    <property type="project" value="UniProtKB-UniRule"/>
</dbReference>
<evidence type="ECO:0000256" key="10">
    <source>
        <dbReference type="ARBA" id="ARBA00056079"/>
    </source>
</evidence>
<keyword evidence="8 12" id="KW-0378">Hydrolase</keyword>
<dbReference type="Pfam" id="PF01979">
    <property type="entry name" value="Amidohydro_1"/>
    <property type="match status" value="1"/>
</dbReference>
<comment type="similarity">
    <text evidence="2 12">Belongs to the metallo-dependent hydrolases superfamily. ATZ/TRZ family.</text>
</comment>
<dbReference type="PANTHER" id="PTHR11271">
    <property type="entry name" value="GUANINE DEAMINASE"/>
    <property type="match status" value="1"/>
</dbReference>
<evidence type="ECO:0000256" key="5">
    <source>
        <dbReference type="ARBA" id="ARBA00014514"/>
    </source>
</evidence>
<evidence type="ECO:0000256" key="9">
    <source>
        <dbReference type="ARBA" id="ARBA00022833"/>
    </source>
</evidence>
<dbReference type="AlphaFoldDB" id="A0AAV7W2S9"/>
<dbReference type="SUPFAM" id="SSF51556">
    <property type="entry name" value="Metallo-dependent hydrolases"/>
    <property type="match status" value="1"/>
</dbReference>
<keyword evidence="9 12" id="KW-0862">Zinc</keyword>
<evidence type="ECO:0000313" key="14">
    <source>
        <dbReference type="EMBL" id="KAJ1206873.1"/>
    </source>
</evidence>
<keyword evidence="7 12" id="KW-0479">Metal-binding</keyword>
<feature type="domain" description="Amidohydrolase-related" evidence="13">
    <location>
        <begin position="48"/>
        <end position="416"/>
    </location>
</feature>
<reference evidence="14" key="1">
    <citation type="journal article" date="2022" name="bioRxiv">
        <title>Sequencing and chromosome-scale assembly of the giantPleurodeles waltlgenome.</title>
        <authorList>
            <person name="Brown T."/>
            <person name="Elewa A."/>
            <person name="Iarovenko S."/>
            <person name="Subramanian E."/>
            <person name="Araus A.J."/>
            <person name="Petzold A."/>
            <person name="Susuki M."/>
            <person name="Suzuki K.-i.T."/>
            <person name="Hayashi T."/>
            <person name="Toyoda A."/>
            <person name="Oliveira C."/>
            <person name="Osipova E."/>
            <person name="Leigh N.D."/>
            <person name="Simon A."/>
            <person name="Yun M.H."/>
        </authorList>
    </citation>
    <scope>NUCLEOTIDE SEQUENCE</scope>
    <source>
        <strain evidence="14">20211129_DDA</strain>
        <tissue evidence="14">Liver</tissue>
    </source>
</reference>
<dbReference type="InterPro" id="IPR014311">
    <property type="entry name" value="Guanine_deaminase"/>
</dbReference>
<dbReference type="GO" id="GO:0005829">
    <property type="term" value="C:cytosol"/>
    <property type="evidence" value="ECO:0007669"/>
    <property type="project" value="TreeGrafter"/>
</dbReference>
<evidence type="ECO:0000313" key="15">
    <source>
        <dbReference type="Proteomes" id="UP001066276"/>
    </source>
</evidence>
<dbReference type="InterPro" id="IPR032466">
    <property type="entry name" value="Metal_Hydrolase"/>
</dbReference>
<dbReference type="GO" id="GO:0008270">
    <property type="term" value="F:zinc ion binding"/>
    <property type="evidence" value="ECO:0007669"/>
    <property type="project" value="UniProtKB-UniRule"/>
</dbReference>
<evidence type="ECO:0000256" key="8">
    <source>
        <dbReference type="ARBA" id="ARBA00022801"/>
    </source>
</evidence>
<evidence type="ECO:0000256" key="2">
    <source>
        <dbReference type="ARBA" id="ARBA00006745"/>
    </source>
</evidence>
<dbReference type="SUPFAM" id="SSF51338">
    <property type="entry name" value="Composite domain of metallo-dependent hydrolases"/>
    <property type="match status" value="1"/>
</dbReference>
<dbReference type="InterPro" id="IPR051607">
    <property type="entry name" value="Metallo-dep_hydrolases"/>
</dbReference>
<sequence>MEILENHILGVSSTGKIEFLEEEKQQEKAAKEWGFNVLDIRQLKKDEFLIPGLVDTHIHAAQYSFTGSAVDKPLLSWLKDYTFPTETKYKNEEFARNIYTKVVRRTLKNGTTTACYFATIHTDTSLILADIANHFGQRAFVGKVCMDKNEIYPEYKEDTRTCLSETKRFVKKLLSRKYPRVKPIITPRFALSCTEELMSELSNIAAAWDVHIQSHISEAKEEVLSVKAMYPHRENYSKVYESNKLLTRKTVMAHGCQLSNEELDIFKENGAAISHCPNSNISICSGHLDVRNVLKRKVKLGLGTDVAGGYSASMLDAIRRTMDTSKILFIQDPTVEVLTFHEVFRLATLGGSQALGLDDIIGNFEVGKEFDALLISPGESSSPFDVFEDDSKEDVIQKFLYLGDDRNITEVYVAGNSISLPDLS</sequence>
<dbReference type="InterPro" id="IPR006680">
    <property type="entry name" value="Amidohydro-rel"/>
</dbReference>
<evidence type="ECO:0000256" key="11">
    <source>
        <dbReference type="ARBA" id="ARBA00083147"/>
    </source>
</evidence>
<evidence type="ECO:0000256" key="3">
    <source>
        <dbReference type="ARBA" id="ARBA00011738"/>
    </source>
</evidence>
<evidence type="ECO:0000256" key="1">
    <source>
        <dbReference type="ARBA" id="ARBA00004984"/>
    </source>
</evidence>
<dbReference type="InterPro" id="IPR011059">
    <property type="entry name" value="Metal-dep_hydrolase_composite"/>
</dbReference>
<gene>
    <name evidence="14" type="ORF">NDU88_002266</name>
</gene>
<dbReference type="EC" id="3.5.4.3" evidence="4 12"/>
<dbReference type="FunFam" id="3.20.20.140:FF:000021">
    <property type="entry name" value="Guanine deaminase"/>
    <property type="match status" value="1"/>
</dbReference>
<dbReference type="GO" id="GO:0006147">
    <property type="term" value="P:guanine catabolic process"/>
    <property type="evidence" value="ECO:0007669"/>
    <property type="project" value="UniProtKB-UniRule"/>
</dbReference>
<evidence type="ECO:0000256" key="7">
    <source>
        <dbReference type="ARBA" id="ARBA00022723"/>
    </source>
</evidence>
<dbReference type="NCBIfam" id="TIGR02967">
    <property type="entry name" value="guan_deamin"/>
    <property type="match status" value="1"/>
</dbReference>
<comment type="catalytic activity">
    <reaction evidence="12">
        <text>guanine + H2O + H(+) = xanthine + NH4(+)</text>
        <dbReference type="Rhea" id="RHEA:14665"/>
        <dbReference type="ChEBI" id="CHEBI:15377"/>
        <dbReference type="ChEBI" id="CHEBI:15378"/>
        <dbReference type="ChEBI" id="CHEBI:16235"/>
        <dbReference type="ChEBI" id="CHEBI:17712"/>
        <dbReference type="ChEBI" id="CHEBI:28938"/>
        <dbReference type="EC" id="3.5.4.3"/>
    </reaction>
</comment>
<keyword evidence="6" id="KW-0597">Phosphoprotein</keyword>
<evidence type="ECO:0000256" key="6">
    <source>
        <dbReference type="ARBA" id="ARBA00022553"/>
    </source>
</evidence>
<evidence type="ECO:0000259" key="13">
    <source>
        <dbReference type="Pfam" id="PF01979"/>
    </source>
</evidence>
<comment type="caution">
    <text evidence="14">The sequence shown here is derived from an EMBL/GenBank/DDBJ whole genome shotgun (WGS) entry which is preliminary data.</text>
</comment>
<organism evidence="14 15">
    <name type="scientific">Pleurodeles waltl</name>
    <name type="common">Iberian ribbed newt</name>
    <dbReference type="NCBI Taxonomy" id="8319"/>
    <lineage>
        <taxon>Eukaryota</taxon>
        <taxon>Metazoa</taxon>
        <taxon>Chordata</taxon>
        <taxon>Craniata</taxon>
        <taxon>Vertebrata</taxon>
        <taxon>Euteleostomi</taxon>
        <taxon>Amphibia</taxon>
        <taxon>Batrachia</taxon>
        <taxon>Caudata</taxon>
        <taxon>Salamandroidea</taxon>
        <taxon>Salamandridae</taxon>
        <taxon>Pleurodelinae</taxon>
        <taxon>Pleurodeles</taxon>
    </lineage>
</organism>
<comment type="cofactor">
    <cofactor evidence="12">
        <name>Zn(2+)</name>
        <dbReference type="ChEBI" id="CHEBI:29105"/>
    </cofactor>
    <text evidence="12">Binds 1 zinc ion per subunit.</text>
</comment>
<dbReference type="EMBL" id="JANPWB010000002">
    <property type="protein sequence ID" value="KAJ1206873.1"/>
    <property type="molecule type" value="Genomic_DNA"/>
</dbReference>
<dbReference type="Gene3D" id="3.20.20.140">
    <property type="entry name" value="Metal-dependent hydrolases"/>
    <property type="match status" value="1"/>
</dbReference>
<dbReference type="Proteomes" id="UP001066276">
    <property type="component" value="Chromosome 1_2"/>
</dbReference>
<keyword evidence="15" id="KW-1185">Reference proteome</keyword>
<evidence type="ECO:0000256" key="12">
    <source>
        <dbReference type="RuleBase" id="RU366009"/>
    </source>
</evidence>
<name>A0AAV7W2S9_PLEWA</name>
<dbReference type="PANTHER" id="PTHR11271:SF6">
    <property type="entry name" value="GUANINE DEAMINASE"/>
    <property type="match status" value="1"/>
</dbReference>
<protein>
    <recommendedName>
        <fullName evidence="5 12">Guanine deaminase</fullName>
        <shortName evidence="12">Guanase</shortName>
        <ecNumber evidence="4 12">3.5.4.3</ecNumber>
    </recommendedName>
    <alternativeName>
        <fullName evidence="11 12">Guanine aminohydrolase</fullName>
    </alternativeName>
</protein>
<accession>A0AAV7W2S9</accession>
<comment type="pathway">
    <text evidence="1 12">Purine metabolism; guanine degradation; xanthine from guanine: step 1/1.</text>
</comment>